<evidence type="ECO:0000313" key="2">
    <source>
        <dbReference type="Proteomes" id="UP000055048"/>
    </source>
</evidence>
<protein>
    <submittedName>
        <fullName evidence="1">Uncharacterized protein</fullName>
    </submittedName>
</protein>
<dbReference type="AlphaFoldDB" id="A0A0V0TLU1"/>
<proteinExistence type="predicted"/>
<comment type="caution">
    <text evidence="1">The sequence shown here is derived from an EMBL/GenBank/DDBJ whole genome shotgun (WGS) entry which is preliminary data.</text>
</comment>
<feature type="non-terminal residue" evidence="1">
    <location>
        <position position="1"/>
    </location>
</feature>
<dbReference type="OrthoDB" id="5925126at2759"/>
<reference evidence="1 2" key="1">
    <citation type="submission" date="2015-01" db="EMBL/GenBank/DDBJ databases">
        <title>Evolution of Trichinella species and genotypes.</title>
        <authorList>
            <person name="Korhonen P.K."/>
            <person name="Edoardo P."/>
            <person name="Giuseppe L.R."/>
            <person name="Gasser R.B."/>
        </authorList>
    </citation>
    <scope>NUCLEOTIDE SEQUENCE [LARGE SCALE GENOMIC DNA]</scope>
    <source>
        <strain evidence="1">ISS417</strain>
    </source>
</reference>
<accession>A0A0V0TLU1</accession>
<gene>
    <name evidence="1" type="ORF">T05_1471</name>
</gene>
<name>A0A0V0TLU1_9BILA</name>
<dbReference type="EMBL" id="JYDJ01000231">
    <property type="protein sequence ID" value="KRX39507.1"/>
    <property type="molecule type" value="Genomic_DNA"/>
</dbReference>
<organism evidence="1 2">
    <name type="scientific">Trichinella murrelli</name>
    <dbReference type="NCBI Taxonomy" id="144512"/>
    <lineage>
        <taxon>Eukaryota</taxon>
        <taxon>Metazoa</taxon>
        <taxon>Ecdysozoa</taxon>
        <taxon>Nematoda</taxon>
        <taxon>Enoplea</taxon>
        <taxon>Dorylaimia</taxon>
        <taxon>Trichinellida</taxon>
        <taxon>Trichinellidae</taxon>
        <taxon>Trichinella</taxon>
    </lineage>
</organism>
<evidence type="ECO:0000313" key="1">
    <source>
        <dbReference type="EMBL" id="KRX39507.1"/>
    </source>
</evidence>
<keyword evidence="2" id="KW-1185">Reference proteome</keyword>
<sequence length="161" mass="18670">LYENVASDYISLNDKLTSDSNMVIAAPLNYFLRDRECRISANTCRYCSYAPPMPYKHTLLSVSLHNSQNHCQKWMTVPRIFFKKYCNYSIYFMHYVFTQIFRYSHALLDCASMKAEILHFQTCLDRLISFEIAEPVQPISSSYLASSLVKSLSLLLWCGTS</sequence>
<dbReference type="Proteomes" id="UP000055048">
    <property type="component" value="Unassembled WGS sequence"/>
</dbReference>